<dbReference type="PANTHER" id="PTHR34223:SF51">
    <property type="entry name" value="OS06G0556300 PROTEIN"/>
    <property type="match status" value="1"/>
</dbReference>
<organism evidence="1 2">
    <name type="scientific">Urochloa decumbens</name>
    <dbReference type="NCBI Taxonomy" id="240449"/>
    <lineage>
        <taxon>Eukaryota</taxon>
        <taxon>Viridiplantae</taxon>
        <taxon>Streptophyta</taxon>
        <taxon>Embryophyta</taxon>
        <taxon>Tracheophyta</taxon>
        <taxon>Spermatophyta</taxon>
        <taxon>Magnoliopsida</taxon>
        <taxon>Liliopsida</taxon>
        <taxon>Poales</taxon>
        <taxon>Poaceae</taxon>
        <taxon>PACMAD clade</taxon>
        <taxon>Panicoideae</taxon>
        <taxon>Panicodae</taxon>
        <taxon>Paniceae</taxon>
        <taxon>Melinidinae</taxon>
        <taxon>Urochloa</taxon>
    </lineage>
</organism>
<dbReference type="InterPro" id="IPR053197">
    <property type="entry name" value="F-box_SCFL_complex_component"/>
</dbReference>
<gene>
    <name evidence="1" type="ORF">URODEC1_LOCUS62020</name>
</gene>
<evidence type="ECO:0008006" key="3">
    <source>
        <dbReference type="Google" id="ProtNLM"/>
    </source>
</evidence>
<accession>A0ABC9BBD7</accession>
<proteinExistence type="predicted"/>
<dbReference type="AlphaFoldDB" id="A0ABC9BBD7"/>
<keyword evidence="2" id="KW-1185">Reference proteome</keyword>
<reference evidence="1 2" key="2">
    <citation type="submission" date="2024-10" db="EMBL/GenBank/DDBJ databases">
        <authorList>
            <person name="Ryan C."/>
        </authorList>
    </citation>
    <scope>NUCLEOTIDE SEQUENCE [LARGE SCALE GENOMIC DNA]</scope>
</reference>
<reference evidence="2" key="1">
    <citation type="submission" date="2024-06" db="EMBL/GenBank/DDBJ databases">
        <authorList>
            <person name="Ryan C."/>
        </authorList>
    </citation>
    <scope>NUCLEOTIDE SEQUENCE [LARGE SCALE GENOMIC DNA]</scope>
</reference>
<sequence length="454" mass="51705">MARGGEDDRLSTLPDDVLVPRAHRVPSPLRRRRAHVRARPAVAWTAWKLTNFMNHLLLLHSSGEAAAPPPLDVCEILCGELKGDYDEENEELSGHYRNQLHDELSRAAGLWIRHAVTMCHARVLRICLHGSRRRLCLDRVRFAGELLAKVELKDATFYASSVDFSRRPALEDLTMTSCKIHGDEITSPSLTRLSIVECYFDGRVRTRISTPRLVRLQLSLCNGIAPLLEKMPMLEAANVRLEGLCEDTCYHNCCRHRGYSWDRDADDDRDGCYCMDEDRTGVYLENVSSCDSCYGKSDDDGSSVLLEGLSSSMDLELTSDPLVFIFRKDCMSRATFPRLKTLLLNEWCMAGDLGALVYFLQYSPNLEKLTLQLGHCETRNPAVKTDVPKEQLFLVPKQLKRVYIKCPKENELVKKLVMILTTNGVRRKRIRIEQDYSPPELSGYETEDSDCDEW</sequence>
<dbReference type="PANTHER" id="PTHR34223">
    <property type="entry name" value="OS11G0201299 PROTEIN"/>
    <property type="match status" value="1"/>
</dbReference>
<dbReference type="EMBL" id="OZ075134">
    <property type="protein sequence ID" value="CAL4994683.1"/>
    <property type="molecule type" value="Genomic_DNA"/>
</dbReference>
<dbReference type="SUPFAM" id="SSF52047">
    <property type="entry name" value="RNI-like"/>
    <property type="match status" value="1"/>
</dbReference>
<dbReference type="Proteomes" id="UP001497457">
    <property type="component" value="Chromosome 24b"/>
</dbReference>
<evidence type="ECO:0000313" key="1">
    <source>
        <dbReference type="EMBL" id="CAL4994683.1"/>
    </source>
</evidence>
<protein>
    <recommendedName>
        <fullName evidence="3">F-box protein</fullName>
    </recommendedName>
</protein>
<evidence type="ECO:0000313" key="2">
    <source>
        <dbReference type="Proteomes" id="UP001497457"/>
    </source>
</evidence>
<name>A0ABC9BBD7_9POAL</name>